<keyword evidence="5 7" id="KW-1133">Transmembrane helix</keyword>
<comment type="similarity">
    <text evidence="7">Belongs to the binding-protein-dependent transport system permease family.</text>
</comment>
<evidence type="ECO:0000256" key="2">
    <source>
        <dbReference type="ARBA" id="ARBA00022448"/>
    </source>
</evidence>
<evidence type="ECO:0000256" key="5">
    <source>
        <dbReference type="ARBA" id="ARBA00022989"/>
    </source>
</evidence>
<dbReference type="Proteomes" id="UP000766153">
    <property type="component" value="Unassembled WGS sequence"/>
</dbReference>
<dbReference type="SUPFAM" id="SSF161098">
    <property type="entry name" value="MetI-like"/>
    <property type="match status" value="1"/>
</dbReference>
<organism evidence="9 10">
    <name type="scientific">Bifidobacterium polysaccharolyticum</name>
    <dbReference type="NCBI Taxonomy" id="2750967"/>
    <lineage>
        <taxon>Bacteria</taxon>
        <taxon>Bacillati</taxon>
        <taxon>Actinomycetota</taxon>
        <taxon>Actinomycetes</taxon>
        <taxon>Bifidobacteriales</taxon>
        <taxon>Bifidobacteriaceae</taxon>
        <taxon>Bifidobacterium</taxon>
    </lineage>
</organism>
<gene>
    <name evidence="9" type="ORF">H3T91_04300</name>
</gene>
<comment type="caution">
    <text evidence="9">The sequence shown here is derived from an EMBL/GenBank/DDBJ whole genome shotgun (WGS) entry which is preliminary data.</text>
</comment>
<feature type="transmembrane region" description="Helical" evidence="7">
    <location>
        <begin position="179"/>
        <end position="202"/>
    </location>
</feature>
<keyword evidence="10" id="KW-1185">Reference proteome</keyword>
<dbReference type="CDD" id="cd06261">
    <property type="entry name" value="TM_PBP2"/>
    <property type="match status" value="1"/>
</dbReference>
<dbReference type="PROSITE" id="PS50928">
    <property type="entry name" value="ABC_TM1"/>
    <property type="match status" value="1"/>
</dbReference>
<feature type="transmembrane region" description="Helical" evidence="7">
    <location>
        <begin position="97"/>
        <end position="119"/>
    </location>
</feature>
<dbReference type="InterPro" id="IPR035906">
    <property type="entry name" value="MetI-like_sf"/>
</dbReference>
<evidence type="ECO:0000256" key="6">
    <source>
        <dbReference type="ARBA" id="ARBA00023136"/>
    </source>
</evidence>
<protein>
    <submittedName>
        <fullName evidence="9">Sugar ABC transporter permease</fullName>
    </submittedName>
</protein>
<sequence>MSTKAGKSSYRPHRSIVTGDSPVRRSQMRSVQTRFGWFFSSGAIAVVGLFVFVPAAVALYLSFTNATGFNKPKIVGLKNYAGLITNPDTLRALLNTAIYTFIYMPLLVIVSLAIAVLLNRKDLPLRGFFRSAIFLPFVISMAVASMAWKFILDPNLGFLPYWLSKIGINMGDLLGSSVWALPTVTLVGVWKNFGYFMVIFLAGLQGISRELYEAAELDGCGAWHKFVAVTLPGLRSAMTYVIIMALIQSFQAFDQIYVMTSGGPNHMTETVVYRIYTEGFRNFHLGAASALSYVLLLVTFIVGIIQLILNNKHEREDM</sequence>
<feature type="domain" description="ABC transmembrane type-1" evidence="8">
    <location>
        <begin position="93"/>
        <end position="306"/>
    </location>
</feature>
<dbReference type="EMBL" id="JACFRB010000001">
    <property type="protein sequence ID" value="MBI0105715.1"/>
    <property type="molecule type" value="Genomic_DNA"/>
</dbReference>
<evidence type="ECO:0000256" key="7">
    <source>
        <dbReference type="RuleBase" id="RU363032"/>
    </source>
</evidence>
<dbReference type="InterPro" id="IPR000515">
    <property type="entry name" value="MetI-like"/>
</dbReference>
<dbReference type="Gene3D" id="1.10.3720.10">
    <property type="entry name" value="MetI-like"/>
    <property type="match status" value="1"/>
</dbReference>
<evidence type="ECO:0000313" key="10">
    <source>
        <dbReference type="Proteomes" id="UP000766153"/>
    </source>
</evidence>
<dbReference type="PANTHER" id="PTHR30193">
    <property type="entry name" value="ABC TRANSPORTER PERMEASE PROTEIN"/>
    <property type="match status" value="1"/>
</dbReference>
<accession>A0ABS0QWE4</accession>
<evidence type="ECO:0000256" key="4">
    <source>
        <dbReference type="ARBA" id="ARBA00022692"/>
    </source>
</evidence>
<evidence type="ECO:0000256" key="3">
    <source>
        <dbReference type="ARBA" id="ARBA00022475"/>
    </source>
</evidence>
<feature type="transmembrane region" description="Helical" evidence="7">
    <location>
        <begin position="131"/>
        <end position="151"/>
    </location>
</feature>
<evidence type="ECO:0000256" key="1">
    <source>
        <dbReference type="ARBA" id="ARBA00004651"/>
    </source>
</evidence>
<evidence type="ECO:0000259" key="8">
    <source>
        <dbReference type="PROSITE" id="PS50928"/>
    </source>
</evidence>
<name>A0ABS0QWE4_9BIFI</name>
<dbReference type="InterPro" id="IPR051393">
    <property type="entry name" value="ABC_transporter_permease"/>
</dbReference>
<feature type="transmembrane region" description="Helical" evidence="7">
    <location>
        <begin position="290"/>
        <end position="309"/>
    </location>
</feature>
<feature type="transmembrane region" description="Helical" evidence="7">
    <location>
        <begin position="237"/>
        <end position="258"/>
    </location>
</feature>
<comment type="subcellular location">
    <subcellularLocation>
        <location evidence="1 7">Cell membrane</location>
        <topology evidence="1 7">Multi-pass membrane protein</topology>
    </subcellularLocation>
</comment>
<feature type="transmembrane region" description="Helical" evidence="7">
    <location>
        <begin position="35"/>
        <end position="63"/>
    </location>
</feature>
<keyword evidence="2 7" id="KW-0813">Transport</keyword>
<keyword evidence="4 7" id="KW-0812">Transmembrane</keyword>
<keyword evidence="6 7" id="KW-0472">Membrane</keyword>
<dbReference type="Pfam" id="PF00528">
    <property type="entry name" value="BPD_transp_1"/>
    <property type="match status" value="1"/>
</dbReference>
<reference evidence="9 10" key="1">
    <citation type="submission" date="2020-07" db="EMBL/GenBank/DDBJ databases">
        <title>Isolated bacteria genomes of Apis mellifera.</title>
        <authorList>
            <person name="Wu J."/>
            <person name="Zheng H."/>
        </authorList>
    </citation>
    <scope>NUCLEOTIDE SEQUENCE [LARGE SCALE GENOMIC DNA]</scope>
    <source>
        <strain evidence="9 10">B14448H7</strain>
    </source>
</reference>
<proteinExistence type="inferred from homology"/>
<keyword evidence="3" id="KW-1003">Cell membrane</keyword>
<evidence type="ECO:0000313" key="9">
    <source>
        <dbReference type="EMBL" id="MBI0105715.1"/>
    </source>
</evidence>
<dbReference type="PANTHER" id="PTHR30193:SF37">
    <property type="entry name" value="INNER MEMBRANE ABC TRANSPORTER PERMEASE PROTEIN YCJO"/>
    <property type="match status" value="1"/>
</dbReference>